<reference evidence="1" key="1">
    <citation type="submission" date="2018-10" db="EMBL/GenBank/DDBJ databases">
        <title>Effector identification in a new, highly contiguous assembly of the strawberry crown rot pathogen Phytophthora cactorum.</title>
        <authorList>
            <person name="Armitage A.D."/>
            <person name="Nellist C.F."/>
            <person name="Bates H."/>
            <person name="Vickerstaff R.J."/>
            <person name="Harrison R.J."/>
        </authorList>
    </citation>
    <scope>NUCLEOTIDE SEQUENCE</scope>
    <source>
        <strain evidence="1">P415</strain>
    </source>
</reference>
<gene>
    <name evidence="1" type="ORF">PC118_g13241</name>
</gene>
<dbReference type="Proteomes" id="UP000697107">
    <property type="component" value="Unassembled WGS sequence"/>
</dbReference>
<evidence type="ECO:0000313" key="2">
    <source>
        <dbReference type="Proteomes" id="UP000697107"/>
    </source>
</evidence>
<comment type="caution">
    <text evidence="1">The sequence shown here is derived from an EMBL/GenBank/DDBJ whole genome shotgun (WGS) entry which is preliminary data.</text>
</comment>
<accession>A0A8T1FPP8</accession>
<dbReference type="EMBL" id="RCML01000448">
    <property type="protein sequence ID" value="KAG2976776.1"/>
    <property type="molecule type" value="Genomic_DNA"/>
</dbReference>
<sequence>MTGARAPPVKHDTKALAHLLGDGVAHTISDSVHLVLNFAEEEVSLDDPAQPVVHVGRHLVHEDEHLEGGQVSALELGVLPRHVSPIELRLHNNVEESGELLGRHAEIEE</sequence>
<name>A0A8T1FPP8_9STRA</name>
<evidence type="ECO:0000313" key="1">
    <source>
        <dbReference type="EMBL" id="KAG2976776.1"/>
    </source>
</evidence>
<organism evidence="1 2">
    <name type="scientific">Phytophthora cactorum</name>
    <dbReference type="NCBI Taxonomy" id="29920"/>
    <lineage>
        <taxon>Eukaryota</taxon>
        <taxon>Sar</taxon>
        <taxon>Stramenopiles</taxon>
        <taxon>Oomycota</taxon>
        <taxon>Peronosporomycetes</taxon>
        <taxon>Peronosporales</taxon>
        <taxon>Peronosporaceae</taxon>
        <taxon>Phytophthora</taxon>
    </lineage>
</organism>
<proteinExistence type="predicted"/>
<dbReference type="AlphaFoldDB" id="A0A8T1FPP8"/>
<protein>
    <submittedName>
        <fullName evidence="1">Uncharacterized protein</fullName>
    </submittedName>
</protein>